<dbReference type="InterPro" id="IPR002110">
    <property type="entry name" value="Ankyrin_rpt"/>
</dbReference>
<dbReference type="Gene3D" id="1.25.40.20">
    <property type="entry name" value="Ankyrin repeat-containing domain"/>
    <property type="match status" value="1"/>
</dbReference>
<evidence type="ECO:0000256" key="1">
    <source>
        <dbReference type="ARBA" id="ARBA00022737"/>
    </source>
</evidence>
<dbReference type="Proteomes" id="UP000649617">
    <property type="component" value="Unassembled WGS sequence"/>
</dbReference>
<name>A0A812PEG9_SYMPI</name>
<comment type="caution">
    <text evidence="5">The sequence shown here is derived from an EMBL/GenBank/DDBJ whole genome shotgun (WGS) entry which is preliminary data.</text>
</comment>
<dbReference type="PANTHER" id="PTHR24171">
    <property type="entry name" value="ANKYRIN REPEAT DOMAIN-CONTAINING PROTEIN 39-RELATED"/>
    <property type="match status" value="1"/>
</dbReference>
<accession>A0A812PEG9</accession>
<dbReference type="Pfam" id="PF00023">
    <property type="entry name" value="Ank"/>
    <property type="match status" value="1"/>
</dbReference>
<gene>
    <name evidence="5" type="primary">Asb10</name>
    <name evidence="5" type="ORF">SPIL2461_LOCUS8483</name>
</gene>
<dbReference type="EMBL" id="CAJNIZ010013982">
    <property type="protein sequence ID" value="CAE7356530.1"/>
    <property type="molecule type" value="Genomic_DNA"/>
</dbReference>
<dbReference type="OrthoDB" id="539213at2759"/>
<dbReference type="PROSITE" id="PS50297">
    <property type="entry name" value="ANK_REP_REGION"/>
    <property type="match status" value="2"/>
</dbReference>
<evidence type="ECO:0000313" key="6">
    <source>
        <dbReference type="Proteomes" id="UP000649617"/>
    </source>
</evidence>
<sequence length="346" mass="37872">MNAVLDMSPRQSHLQTRRSADVASTQFQLEGKTSADPTHAPLPQLGGDPDSVLPGVGLRADAERQQRGASPQKAPRFRTTLLVAGEILREEDPWTKLEEILNREEAVDVQYVSHACQPGFRTEIQASIHARSAAAVQRLLEKYADPNMPMGMSLDTDWRPLHLATCLGVKDIVRLLLIAEANVEEGYPSKPLVTACLHGDAQIGGLILQAKANPNTEDGEGQSPLHIATSVGSTRLVRLLIESAADIEKRGRRQQRALHTAALQGKPALLQLLISSGADTAARDCKGRRPLDLLPAAPSFAQRFRCRQLLRESQQKKTPKPKQTKGRERQPKSKVEQAARHPLQGS</sequence>
<feature type="region of interest" description="Disordered" evidence="4">
    <location>
        <begin position="309"/>
        <end position="346"/>
    </location>
</feature>
<dbReference type="InterPro" id="IPR036770">
    <property type="entry name" value="Ankyrin_rpt-contain_sf"/>
</dbReference>
<proteinExistence type="predicted"/>
<evidence type="ECO:0000256" key="2">
    <source>
        <dbReference type="ARBA" id="ARBA00023043"/>
    </source>
</evidence>
<keyword evidence="1" id="KW-0677">Repeat</keyword>
<evidence type="ECO:0000256" key="4">
    <source>
        <dbReference type="SAM" id="MobiDB-lite"/>
    </source>
</evidence>
<dbReference type="AlphaFoldDB" id="A0A812PEG9"/>
<dbReference type="SMART" id="SM00248">
    <property type="entry name" value="ANK"/>
    <property type="match status" value="4"/>
</dbReference>
<organism evidence="5 6">
    <name type="scientific">Symbiodinium pilosum</name>
    <name type="common">Dinoflagellate</name>
    <dbReference type="NCBI Taxonomy" id="2952"/>
    <lineage>
        <taxon>Eukaryota</taxon>
        <taxon>Sar</taxon>
        <taxon>Alveolata</taxon>
        <taxon>Dinophyceae</taxon>
        <taxon>Suessiales</taxon>
        <taxon>Symbiodiniaceae</taxon>
        <taxon>Symbiodinium</taxon>
    </lineage>
</organism>
<dbReference type="Pfam" id="PF12796">
    <property type="entry name" value="Ank_2"/>
    <property type="match status" value="1"/>
</dbReference>
<protein>
    <submittedName>
        <fullName evidence="5">Asb10 protein</fullName>
    </submittedName>
</protein>
<keyword evidence="2 3" id="KW-0040">ANK repeat</keyword>
<reference evidence="5" key="1">
    <citation type="submission" date="2021-02" db="EMBL/GenBank/DDBJ databases">
        <authorList>
            <person name="Dougan E. K."/>
            <person name="Rhodes N."/>
            <person name="Thang M."/>
            <person name="Chan C."/>
        </authorList>
    </citation>
    <scope>NUCLEOTIDE SEQUENCE</scope>
</reference>
<feature type="compositionally biased region" description="Basic and acidic residues" evidence="4">
    <location>
        <begin position="325"/>
        <end position="339"/>
    </location>
</feature>
<evidence type="ECO:0000313" key="5">
    <source>
        <dbReference type="EMBL" id="CAE7356530.1"/>
    </source>
</evidence>
<keyword evidence="6" id="KW-1185">Reference proteome</keyword>
<dbReference type="PRINTS" id="PR01415">
    <property type="entry name" value="ANKYRIN"/>
</dbReference>
<feature type="repeat" description="ANK" evidence="3">
    <location>
        <begin position="220"/>
        <end position="252"/>
    </location>
</feature>
<dbReference type="SUPFAM" id="SSF48403">
    <property type="entry name" value="Ankyrin repeat"/>
    <property type="match status" value="1"/>
</dbReference>
<evidence type="ECO:0000256" key="3">
    <source>
        <dbReference type="PROSITE-ProRule" id="PRU00023"/>
    </source>
</evidence>
<feature type="region of interest" description="Disordered" evidence="4">
    <location>
        <begin position="1"/>
        <end position="56"/>
    </location>
</feature>
<feature type="repeat" description="ANK" evidence="3">
    <location>
        <begin position="253"/>
        <end position="285"/>
    </location>
</feature>
<dbReference type="PROSITE" id="PS50088">
    <property type="entry name" value="ANK_REPEAT"/>
    <property type="match status" value="2"/>
</dbReference>